<feature type="compositionally biased region" description="Polar residues" evidence="1">
    <location>
        <begin position="31"/>
        <end position="46"/>
    </location>
</feature>
<sequence>MVYGDFGGLAGSMVVTVLALLSSIARRASETSTLIQEETTHTPQKPTQRRNIRNRKGRINNRNPPDPLPPGFPLVLKVRKEAMNSLSGKTRNGFNSRCCKFDCCGDGFYSIVC</sequence>
<dbReference type="AlphaFoldDB" id="A0A251PS60"/>
<accession>A0A251PS60</accession>
<dbReference type="Proteomes" id="UP000006882">
    <property type="component" value="Chromosome G4"/>
</dbReference>
<evidence type="ECO:0000256" key="1">
    <source>
        <dbReference type="SAM" id="MobiDB-lite"/>
    </source>
</evidence>
<dbReference type="Gramene" id="ONI14421">
    <property type="protein sequence ID" value="ONI14421"/>
    <property type="gene ID" value="PRUPE_4G280100"/>
</dbReference>
<gene>
    <name evidence="2" type="ORF">PRUPE_4G280100</name>
</gene>
<feature type="compositionally biased region" description="Basic residues" evidence="1">
    <location>
        <begin position="47"/>
        <end position="59"/>
    </location>
</feature>
<dbReference type="EMBL" id="CM007654">
    <property type="protein sequence ID" value="ONI14421.1"/>
    <property type="molecule type" value="Genomic_DNA"/>
</dbReference>
<keyword evidence="3" id="KW-1185">Reference proteome</keyword>
<organism evidence="2 3">
    <name type="scientific">Prunus persica</name>
    <name type="common">Peach</name>
    <name type="synonym">Amygdalus persica</name>
    <dbReference type="NCBI Taxonomy" id="3760"/>
    <lineage>
        <taxon>Eukaryota</taxon>
        <taxon>Viridiplantae</taxon>
        <taxon>Streptophyta</taxon>
        <taxon>Embryophyta</taxon>
        <taxon>Tracheophyta</taxon>
        <taxon>Spermatophyta</taxon>
        <taxon>Magnoliopsida</taxon>
        <taxon>eudicotyledons</taxon>
        <taxon>Gunneridae</taxon>
        <taxon>Pentapetalae</taxon>
        <taxon>rosids</taxon>
        <taxon>fabids</taxon>
        <taxon>Rosales</taxon>
        <taxon>Rosaceae</taxon>
        <taxon>Amygdaloideae</taxon>
        <taxon>Amygdaleae</taxon>
        <taxon>Prunus</taxon>
    </lineage>
</organism>
<evidence type="ECO:0000313" key="3">
    <source>
        <dbReference type="Proteomes" id="UP000006882"/>
    </source>
</evidence>
<name>A0A251PS60_PRUPE</name>
<protein>
    <submittedName>
        <fullName evidence="2">Uncharacterized protein</fullName>
    </submittedName>
</protein>
<reference evidence="2 3" key="1">
    <citation type="journal article" date="2013" name="Nat. Genet.">
        <title>The high-quality draft genome of peach (Prunus persica) identifies unique patterns of genetic diversity, domestication and genome evolution.</title>
        <authorList>
            <consortium name="International Peach Genome Initiative"/>
            <person name="Verde I."/>
            <person name="Abbott A.G."/>
            <person name="Scalabrin S."/>
            <person name="Jung S."/>
            <person name="Shu S."/>
            <person name="Marroni F."/>
            <person name="Zhebentyayeva T."/>
            <person name="Dettori M.T."/>
            <person name="Grimwood J."/>
            <person name="Cattonaro F."/>
            <person name="Zuccolo A."/>
            <person name="Rossini L."/>
            <person name="Jenkins J."/>
            <person name="Vendramin E."/>
            <person name="Meisel L.A."/>
            <person name="Decroocq V."/>
            <person name="Sosinski B."/>
            <person name="Prochnik S."/>
            <person name="Mitros T."/>
            <person name="Policriti A."/>
            <person name="Cipriani G."/>
            <person name="Dondini L."/>
            <person name="Ficklin S."/>
            <person name="Goodstein D.M."/>
            <person name="Xuan P."/>
            <person name="Del Fabbro C."/>
            <person name="Aramini V."/>
            <person name="Copetti D."/>
            <person name="Gonzalez S."/>
            <person name="Horner D.S."/>
            <person name="Falchi R."/>
            <person name="Lucas S."/>
            <person name="Mica E."/>
            <person name="Maldonado J."/>
            <person name="Lazzari B."/>
            <person name="Bielenberg D."/>
            <person name="Pirona R."/>
            <person name="Miculan M."/>
            <person name="Barakat A."/>
            <person name="Testolin R."/>
            <person name="Stella A."/>
            <person name="Tartarini S."/>
            <person name="Tonutti P."/>
            <person name="Arus P."/>
            <person name="Orellana A."/>
            <person name="Wells C."/>
            <person name="Main D."/>
            <person name="Vizzotto G."/>
            <person name="Silva H."/>
            <person name="Salamini F."/>
            <person name="Schmutz J."/>
            <person name="Morgante M."/>
            <person name="Rokhsar D.S."/>
        </authorList>
    </citation>
    <scope>NUCLEOTIDE SEQUENCE [LARGE SCALE GENOMIC DNA]</scope>
    <source>
        <strain evidence="3">cv. Nemared</strain>
    </source>
</reference>
<evidence type="ECO:0000313" key="2">
    <source>
        <dbReference type="EMBL" id="ONI14421.1"/>
    </source>
</evidence>
<feature type="region of interest" description="Disordered" evidence="1">
    <location>
        <begin position="31"/>
        <end position="72"/>
    </location>
</feature>
<proteinExistence type="predicted"/>